<dbReference type="InterPro" id="IPR033116">
    <property type="entry name" value="TRYPSIN_SER"/>
</dbReference>
<accession>A0A6P3HXC5</accession>
<evidence type="ECO:0000256" key="3">
    <source>
        <dbReference type="ARBA" id="ARBA00022692"/>
    </source>
</evidence>
<dbReference type="GO" id="GO:0006508">
    <property type="term" value="P:proteolysis"/>
    <property type="evidence" value="ECO:0007669"/>
    <property type="project" value="UniProtKB-KW"/>
</dbReference>
<dbReference type="PANTHER" id="PTHR24252">
    <property type="entry name" value="ACROSIN-RELATED"/>
    <property type="match status" value="1"/>
</dbReference>
<dbReference type="AlphaFoldDB" id="A0A6P3HXC5"/>
<sequence>MHLYDLHELRQGSPTPRSKIGTGMWPVRNSAAQQKLFFWLYPAEHPLTFPELANVKQCATVTMYHQPQQDHKETEEPARVTSASRSLNPYLVFFVVVAVVVILAVIIGLLVYFLAFDQKSYFYQSSIQILGKQYSDELSSPATEKYRTLSGRIESMITKTFKESDLKNEFIKAHVVKLRQSGNNVIADIIMKFKFTRRINEASMKSRIESILRQMPNNSEDLNMNPTQLIPITGQDTVQLFTRECGVRSDLITLSEERIIGGSKAEEGDWPWQVSLQWSSSHRCGGALISNRWILSAAHCFRSYSDPRQWIATFGTSTISPQQRVGVMNILIHDNYKPETHENDIALVQLDREVTFNRYIHTVCLPEANQAILPGSTAYVTGWGSQSYSGNTVSDLNQGRVNIISNTVCNAPAGYNGAVLSGMLCAGLPEGGVDACQGDSGGPLVQEDSRQHWFIVGIVSWGYQCGLPDKPGVYTRVTAYRDWITQQTGI</sequence>
<dbReference type="PROSITE" id="PS00135">
    <property type="entry name" value="TRYPSIN_SER"/>
    <property type="match status" value="1"/>
</dbReference>
<dbReference type="Pfam" id="PF01390">
    <property type="entry name" value="SEA"/>
    <property type="match status" value="1"/>
</dbReference>
<dbReference type="PRINTS" id="PR00722">
    <property type="entry name" value="CHYMOTRYPSIN"/>
</dbReference>
<evidence type="ECO:0000256" key="4">
    <source>
        <dbReference type="ARBA" id="ARBA00022801"/>
    </source>
</evidence>
<evidence type="ECO:0000259" key="13">
    <source>
        <dbReference type="PROSITE" id="PS50024"/>
    </source>
</evidence>
<dbReference type="KEGG" id="bbis:104995185"/>
<dbReference type="SUPFAM" id="SSF82671">
    <property type="entry name" value="SEA domain"/>
    <property type="match status" value="1"/>
</dbReference>
<dbReference type="InterPro" id="IPR000082">
    <property type="entry name" value="SEA_dom"/>
</dbReference>
<keyword evidence="4 11" id="KW-0378">Hydrolase</keyword>
<dbReference type="InterPro" id="IPR001314">
    <property type="entry name" value="Peptidase_S1A"/>
</dbReference>
<name>A0A6P3HXC5_BISBB</name>
<keyword evidence="6" id="KW-0735">Signal-anchor</keyword>
<dbReference type="SUPFAM" id="SSF50494">
    <property type="entry name" value="Trypsin-like serine proteases"/>
    <property type="match status" value="1"/>
</dbReference>
<dbReference type="PROSITE" id="PS00134">
    <property type="entry name" value="TRYPSIN_HIS"/>
    <property type="match status" value="1"/>
</dbReference>
<dbReference type="GO" id="GO:0016020">
    <property type="term" value="C:membrane"/>
    <property type="evidence" value="ECO:0007669"/>
    <property type="project" value="UniProtKB-SubCell"/>
</dbReference>
<dbReference type="InterPro" id="IPR018114">
    <property type="entry name" value="TRYPSIN_HIS"/>
</dbReference>
<evidence type="ECO:0000256" key="9">
    <source>
        <dbReference type="ARBA" id="ARBA00023157"/>
    </source>
</evidence>
<evidence type="ECO:0000313" key="15">
    <source>
        <dbReference type="Proteomes" id="UP000515208"/>
    </source>
</evidence>
<keyword evidence="5 11" id="KW-0720">Serine protease</keyword>
<keyword evidence="2 11" id="KW-0645">Protease</keyword>
<evidence type="ECO:0000259" key="14">
    <source>
        <dbReference type="PROSITE" id="PS50240"/>
    </source>
</evidence>
<keyword evidence="7 12" id="KW-1133">Transmembrane helix</keyword>
<evidence type="ECO:0000256" key="2">
    <source>
        <dbReference type="ARBA" id="ARBA00022670"/>
    </source>
</evidence>
<proteinExistence type="predicted"/>
<dbReference type="Gene3D" id="2.40.10.10">
    <property type="entry name" value="Trypsin-like serine proteases"/>
    <property type="match status" value="2"/>
</dbReference>
<dbReference type="PROSITE" id="PS50240">
    <property type="entry name" value="TRYPSIN_DOM"/>
    <property type="match status" value="1"/>
</dbReference>
<evidence type="ECO:0000256" key="11">
    <source>
        <dbReference type="RuleBase" id="RU363034"/>
    </source>
</evidence>
<dbReference type="InterPro" id="IPR036364">
    <property type="entry name" value="SEA_dom_sf"/>
</dbReference>
<keyword evidence="15" id="KW-1185">Reference proteome</keyword>
<feature type="domain" description="Peptidase S1" evidence="14">
    <location>
        <begin position="259"/>
        <end position="489"/>
    </location>
</feature>
<dbReference type="SMART" id="SM00020">
    <property type="entry name" value="Tryp_SPc"/>
    <property type="match status" value="1"/>
</dbReference>
<evidence type="ECO:0000256" key="6">
    <source>
        <dbReference type="ARBA" id="ARBA00022968"/>
    </source>
</evidence>
<keyword evidence="3 12" id="KW-0812">Transmembrane</keyword>
<dbReference type="GeneID" id="104995185"/>
<keyword evidence="8 12" id="KW-0472">Membrane</keyword>
<evidence type="ECO:0000256" key="1">
    <source>
        <dbReference type="ARBA" id="ARBA00004606"/>
    </source>
</evidence>
<evidence type="ECO:0000256" key="5">
    <source>
        <dbReference type="ARBA" id="ARBA00022825"/>
    </source>
</evidence>
<dbReference type="CDD" id="cd00190">
    <property type="entry name" value="Tryp_SPc"/>
    <property type="match status" value="1"/>
</dbReference>
<comment type="subcellular location">
    <subcellularLocation>
        <location evidence="1">Membrane</location>
        <topology evidence="1">Single-pass type II membrane protein</topology>
    </subcellularLocation>
</comment>
<feature type="transmembrane region" description="Helical" evidence="12">
    <location>
        <begin position="90"/>
        <end position="115"/>
    </location>
</feature>
<evidence type="ECO:0000256" key="10">
    <source>
        <dbReference type="ARBA" id="ARBA00023180"/>
    </source>
</evidence>
<dbReference type="InterPro" id="IPR001254">
    <property type="entry name" value="Trypsin_dom"/>
</dbReference>
<reference evidence="16" key="1">
    <citation type="submission" date="2025-08" db="UniProtKB">
        <authorList>
            <consortium name="RefSeq"/>
        </authorList>
    </citation>
    <scope>IDENTIFICATION</scope>
    <source>
        <tissue evidence="16">Blood</tissue>
    </source>
</reference>
<evidence type="ECO:0000256" key="8">
    <source>
        <dbReference type="ARBA" id="ARBA00023136"/>
    </source>
</evidence>
<keyword evidence="10" id="KW-0325">Glycoprotein</keyword>
<gene>
    <name evidence="16" type="primary">LOC104995185</name>
</gene>
<dbReference type="RefSeq" id="XP_010847213.1">
    <property type="nucleotide sequence ID" value="XM_010848911.1"/>
</dbReference>
<evidence type="ECO:0000256" key="12">
    <source>
        <dbReference type="SAM" id="Phobius"/>
    </source>
</evidence>
<dbReference type="SMART" id="SM00200">
    <property type="entry name" value="SEA"/>
    <property type="match status" value="1"/>
</dbReference>
<dbReference type="OrthoDB" id="9425590at2759"/>
<keyword evidence="9" id="KW-1015">Disulfide bond</keyword>
<dbReference type="Gene3D" id="3.30.70.960">
    <property type="entry name" value="SEA domain"/>
    <property type="match status" value="1"/>
</dbReference>
<evidence type="ECO:0000256" key="7">
    <source>
        <dbReference type="ARBA" id="ARBA00022989"/>
    </source>
</evidence>
<feature type="domain" description="SEA" evidence="13">
    <location>
        <begin position="119"/>
        <end position="234"/>
    </location>
</feature>
<protein>
    <submittedName>
        <fullName evidence="16">Transmembrane protease serine 11D-like</fullName>
    </submittedName>
</protein>
<dbReference type="GO" id="GO:0004252">
    <property type="term" value="F:serine-type endopeptidase activity"/>
    <property type="evidence" value="ECO:0007669"/>
    <property type="project" value="InterPro"/>
</dbReference>
<dbReference type="PROSITE" id="PS50024">
    <property type="entry name" value="SEA"/>
    <property type="match status" value="1"/>
</dbReference>
<dbReference type="InterPro" id="IPR043504">
    <property type="entry name" value="Peptidase_S1_PA_chymotrypsin"/>
</dbReference>
<dbReference type="Proteomes" id="UP000515208">
    <property type="component" value="Unplaced"/>
</dbReference>
<organism evidence="15 16">
    <name type="scientific">Bison bison bison</name>
    <name type="common">North American plains bison</name>
    <dbReference type="NCBI Taxonomy" id="43346"/>
    <lineage>
        <taxon>Eukaryota</taxon>
        <taxon>Metazoa</taxon>
        <taxon>Chordata</taxon>
        <taxon>Craniata</taxon>
        <taxon>Vertebrata</taxon>
        <taxon>Euteleostomi</taxon>
        <taxon>Mammalia</taxon>
        <taxon>Eutheria</taxon>
        <taxon>Laurasiatheria</taxon>
        <taxon>Artiodactyla</taxon>
        <taxon>Ruminantia</taxon>
        <taxon>Pecora</taxon>
        <taxon>Bovidae</taxon>
        <taxon>Bovinae</taxon>
        <taxon>Bison</taxon>
    </lineage>
</organism>
<evidence type="ECO:0000313" key="16">
    <source>
        <dbReference type="RefSeq" id="XP_010847213.1"/>
    </source>
</evidence>
<dbReference type="Pfam" id="PF00089">
    <property type="entry name" value="Trypsin"/>
    <property type="match status" value="1"/>
</dbReference>
<dbReference type="InterPro" id="IPR009003">
    <property type="entry name" value="Peptidase_S1_PA"/>
</dbReference>
<dbReference type="FunFam" id="2.40.10.10:FF:000003">
    <property type="entry name" value="Transmembrane serine protease 3"/>
    <property type="match status" value="1"/>
</dbReference>
<dbReference type="PANTHER" id="PTHR24252:SF26">
    <property type="entry name" value="TRANSMEMBRANE SERINE PROTEASE 9"/>
    <property type="match status" value="1"/>
</dbReference>